<reference evidence="3 4" key="1">
    <citation type="submission" date="2022-12" db="EMBL/GenBank/DDBJ databases">
        <title>Coexistence and Characterization of a Novel Tigecycline Resistance gene tet(X) variant and blaNDM-1 in a Pseudomonas caeni Isolate of Chicken Origin.</title>
        <authorList>
            <person name="Lu X."/>
            <person name="Zhang L."/>
            <person name="Li R."/>
            <person name="Wang Z."/>
        </authorList>
    </citation>
    <scope>NUCLEOTIDE SEQUENCE [LARGE SCALE GENOMIC DNA]</scope>
    <source>
        <strain evidence="3 4">CE14</strain>
    </source>
</reference>
<evidence type="ECO:0000259" key="2">
    <source>
        <dbReference type="Pfam" id="PF22150"/>
    </source>
</evidence>
<feature type="transmembrane region" description="Helical" evidence="1">
    <location>
        <begin position="7"/>
        <end position="29"/>
    </location>
</feature>
<evidence type="ECO:0000256" key="1">
    <source>
        <dbReference type="SAM" id="Phobius"/>
    </source>
</evidence>
<name>A0AAE9VMQ5_9GAMM</name>
<dbReference type="Pfam" id="PF22150">
    <property type="entry name" value="Tt1218-like"/>
    <property type="match status" value="1"/>
</dbReference>
<feature type="domain" description="Type IV pilin Tt1218-like" evidence="2">
    <location>
        <begin position="28"/>
        <end position="74"/>
    </location>
</feature>
<dbReference type="InterPro" id="IPR054402">
    <property type="entry name" value="Tt1218-like_dom"/>
</dbReference>
<keyword evidence="4" id="KW-1185">Reference proteome</keyword>
<proteinExistence type="predicted"/>
<gene>
    <name evidence="3" type="primary">pilV</name>
    <name evidence="3" type="ORF">O6P33_10235</name>
</gene>
<keyword evidence="1" id="KW-0472">Membrane</keyword>
<dbReference type="Pfam" id="PF07963">
    <property type="entry name" value="N_methyl"/>
    <property type="match status" value="1"/>
</dbReference>
<dbReference type="RefSeq" id="WP_269817683.1">
    <property type="nucleotide sequence ID" value="NZ_CP114976.1"/>
</dbReference>
<keyword evidence="1" id="KW-0812">Transmembrane</keyword>
<dbReference type="AlphaFoldDB" id="A0AAE9VMQ5"/>
<dbReference type="PROSITE" id="PS00409">
    <property type="entry name" value="PROKAR_NTER_METHYL"/>
    <property type="match status" value="1"/>
</dbReference>
<keyword evidence="1" id="KW-1133">Transmembrane helix</keyword>
<dbReference type="EMBL" id="CP114976">
    <property type="protein sequence ID" value="WBE24739.1"/>
    <property type="molecule type" value="Genomic_DNA"/>
</dbReference>
<organism evidence="3 4">
    <name type="scientific">Denitrificimonas caeni</name>
    <dbReference type="NCBI Taxonomy" id="521720"/>
    <lineage>
        <taxon>Bacteria</taxon>
        <taxon>Pseudomonadati</taxon>
        <taxon>Pseudomonadota</taxon>
        <taxon>Gammaproteobacteria</taxon>
        <taxon>Pseudomonadales</taxon>
        <taxon>Pseudomonadaceae</taxon>
        <taxon>Denitrificimonas</taxon>
    </lineage>
</organism>
<protein>
    <submittedName>
        <fullName evidence="3">Type IV pilus modification protein PilV</fullName>
    </submittedName>
</protein>
<dbReference type="NCBIfam" id="TIGR02523">
    <property type="entry name" value="type_IV_pilV"/>
    <property type="match status" value="1"/>
</dbReference>
<sequence>MKNSRGFSLIEVLITLVLTVIGVLGMVAMQTKAIQYTAESVTRSTAVMLVDDMLELLRSNRDKIYNKKSELIVDSKYFKKEGESFPVLNCNAYDSLTSAEDPETQLCVWAQHAKALLPGVTDEVLKSNFYIEQVDSTNAIKLGVFWVGKADECGEDLCTYSVVVEI</sequence>
<dbReference type="Proteomes" id="UP001212189">
    <property type="component" value="Chromosome"/>
</dbReference>
<evidence type="ECO:0000313" key="4">
    <source>
        <dbReference type="Proteomes" id="UP001212189"/>
    </source>
</evidence>
<dbReference type="InterPro" id="IPR012902">
    <property type="entry name" value="N_methyl_site"/>
</dbReference>
<evidence type="ECO:0000313" key="3">
    <source>
        <dbReference type="EMBL" id="WBE24739.1"/>
    </source>
</evidence>
<dbReference type="KEGG" id="dce:O6P33_10235"/>
<dbReference type="InterPro" id="IPR013362">
    <property type="entry name" value="Pilus_4_PilV"/>
</dbReference>
<accession>A0AAE9VMQ5</accession>